<dbReference type="GO" id="GO:0022857">
    <property type="term" value="F:transmembrane transporter activity"/>
    <property type="evidence" value="ECO:0007669"/>
    <property type="project" value="TreeGrafter"/>
</dbReference>
<proteinExistence type="predicted"/>
<dbReference type="RefSeq" id="XP_022486702.1">
    <property type="nucleotide sequence ID" value="XM_022633438.1"/>
</dbReference>
<sequence length="271" mass="29427">MTEDNFGFTPSEQRRIINKIDRRLITGLGILLAVSLMDRTNLGNASIAGVIGGSLSGVLAYAFIQMAGLGNLSAWRWIFIMEGILTCVLAVIGFLLLIHITSRCSTVVSYAIAFFLPIILTSKLRFHSGTSQALGTPPYVFAGIMMYLEGWICDKWQLRSPIIIYNALQTIVGLCILEWVASPGVQYFGIFLVASGSNANIPAVLAWQANNIRGQWRRAFCSASIITCGGTGGIIGSVVYRTQDAPAFFPGVEYLDYHLGSGIGDLFSHCE</sequence>
<dbReference type="SUPFAM" id="SSF103473">
    <property type="entry name" value="MFS general substrate transporter"/>
    <property type="match status" value="1"/>
</dbReference>
<dbReference type="Proteomes" id="UP000177622">
    <property type="component" value="Unassembled WGS sequence"/>
</dbReference>
<feature type="transmembrane region" description="Helical" evidence="6">
    <location>
        <begin position="187"/>
        <end position="207"/>
    </location>
</feature>
<evidence type="ECO:0000256" key="4">
    <source>
        <dbReference type="ARBA" id="ARBA00022989"/>
    </source>
</evidence>
<dbReference type="EMBL" id="LXJU01000014">
    <property type="protein sequence ID" value="OGE51257.1"/>
    <property type="molecule type" value="Genomic_DNA"/>
</dbReference>
<dbReference type="GeneID" id="34578172"/>
<name>A0A1F5LDT3_PENAI</name>
<evidence type="ECO:0000256" key="3">
    <source>
        <dbReference type="ARBA" id="ARBA00022692"/>
    </source>
</evidence>
<gene>
    <name evidence="7" type="ORF">PENARI_c014G02301</name>
</gene>
<dbReference type="PANTHER" id="PTHR43791">
    <property type="entry name" value="PERMEASE-RELATED"/>
    <property type="match status" value="1"/>
</dbReference>
<keyword evidence="5 6" id="KW-0472">Membrane</keyword>
<evidence type="ECO:0000256" key="6">
    <source>
        <dbReference type="SAM" id="Phobius"/>
    </source>
</evidence>
<keyword evidence="4 6" id="KW-1133">Transmembrane helix</keyword>
<feature type="transmembrane region" description="Helical" evidence="6">
    <location>
        <begin position="162"/>
        <end position="181"/>
    </location>
</feature>
<evidence type="ECO:0008006" key="9">
    <source>
        <dbReference type="Google" id="ProtNLM"/>
    </source>
</evidence>
<keyword evidence="8" id="KW-1185">Reference proteome</keyword>
<keyword evidence="3 6" id="KW-0812">Transmembrane</keyword>
<comment type="caution">
    <text evidence="7">The sequence shown here is derived from an EMBL/GenBank/DDBJ whole genome shotgun (WGS) entry which is preliminary data.</text>
</comment>
<feature type="transmembrane region" description="Helical" evidence="6">
    <location>
        <begin position="43"/>
        <end position="64"/>
    </location>
</feature>
<accession>A0A1F5LDT3</accession>
<feature type="transmembrane region" description="Helical" evidence="6">
    <location>
        <begin position="107"/>
        <end position="126"/>
    </location>
</feature>
<feature type="transmembrane region" description="Helical" evidence="6">
    <location>
        <begin position="76"/>
        <end position="101"/>
    </location>
</feature>
<dbReference type="PANTHER" id="PTHR43791:SF3">
    <property type="entry name" value="MAJOR FACILITATOR SUPERFAMILY (MFS) PROFILE DOMAIN-CONTAINING PROTEIN"/>
    <property type="match status" value="1"/>
</dbReference>
<feature type="transmembrane region" description="Helical" evidence="6">
    <location>
        <begin position="219"/>
        <end position="240"/>
    </location>
</feature>
<dbReference type="OrthoDB" id="3639251at2759"/>
<dbReference type="AlphaFoldDB" id="A0A1F5LDT3"/>
<dbReference type="GO" id="GO:0016020">
    <property type="term" value="C:membrane"/>
    <property type="evidence" value="ECO:0007669"/>
    <property type="project" value="UniProtKB-SubCell"/>
</dbReference>
<evidence type="ECO:0000313" key="7">
    <source>
        <dbReference type="EMBL" id="OGE51257.1"/>
    </source>
</evidence>
<organism evidence="7 8">
    <name type="scientific">Penicillium arizonense</name>
    <dbReference type="NCBI Taxonomy" id="1835702"/>
    <lineage>
        <taxon>Eukaryota</taxon>
        <taxon>Fungi</taxon>
        <taxon>Dikarya</taxon>
        <taxon>Ascomycota</taxon>
        <taxon>Pezizomycotina</taxon>
        <taxon>Eurotiomycetes</taxon>
        <taxon>Eurotiomycetidae</taxon>
        <taxon>Eurotiales</taxon>
        <taxon>Aspergillaceae</taxon>
        <taxon>Penicillium</taxon>
    </lineage>
</organism>
<dbReference type="InterPro" id="IPR036259">
    <property type="entry name" value="MFS_trans_sf"/>
</dbReference>
<reference evidence="7 8" key="1">
    <citation type="journal article" date="2016" name="Sci. Rep.">
        <title>Penicillium arizonense, a new, genome sequenced fungal species, reveals a high chemical diversity in secreted metabolites.</title>
        <authorList>
            <person name="Grijseels S."/>
            <person name="Nielsen J.C."/>
            <person name="Randelovic M."/>
            <person name="Nielsen J."/>
            <person name="Nielsen K.F."/>
            <person name="Workman M."/>
            <person name="Frisvad J.C."/>
        </authorList>
    </citation>
    <scope>NUCLEOTIDE SEQUENCE [LARGE SCALE GENOMIC DNA]</scope>
    <source>
        <strain evidence="7 8">CBS 141311</strain>
    </source>
</reference>
<evidence type="ECO:0000256" key="1">
    <source>
        <dbReference type="ARBA" id="ARBA00004141"/>
    </source>
</evidence>
<keyword evidence="2" id="KW-0813">Transport</keyword>
<dbReference type="Gene3D" id="1.20.1250.20">
    <property type="entry name" value="MFS general substrate transporter like domains"/>
    <property type="match status" value="1"/>
</dbReference>
<protein>
    <recommendedName>
        <fullName evidence="9">Major facilitator superfamily (MFS) profile domain-containing protein</fullName>
    </recommendedName>
</protein>
<evidence type="ECO:0000313" key="8">
    <source>
        <dbReference type="Proteomes" id="UP000177622"/>
    </source>
</evidence>
<evidence type="ECO:0000256" key="2">
    <source>
        <dbReference type="ARBA" id="ARBA00022448"/>
    </source>
</evidence>
<comment type="subcellular location">
    <subcellularLocation>
        <location evidence="1">Membrane</location>
        <topology evidence="1">Multi-pass membrane protein</topology>
    </subcellularLocation>
</comment>
<evidence type="ECO:0000256" key="5">
    <source>
        <dbReference type="ARBA" id="ARBA00023136"/>
    </source>
</evidence>